<organism evidence="2 3">
    <name type="scientific">Devosia aurantiaca</name>
    <dbReference type="NCBI Taxonomy" id="2714858"/>
    <lineage>
        <taxon>Bacteria</taxon>
        <taxon>Pseudomonadati</taxon>
        <taxon>Pseudomonadota</taxon>
        <taxon>Alphaproteobacteria</taxon>
        <taxon>Hyphomicrobiales</taxon>
        <taxon>Devosiaceae</taxon>
        <taxon>Devosia</taxon>
    </lineage>
</organism>
<dbReference type="PANTHER" id="PTHR42951:SF17">
    <property type="entry name" value="METALLO-BETA-LACTAMASE DOMAIN-CONTAINING PROTEIN"/>
    <property type="match status" value="1"/>
</dbReference>
<dbReference type="InterPro" id="IPR001279">
    <property type="entry name" value="Metallo-B-lactamas"/>
</dbReference>
<name>A0A6M1SC54_9HYPH</name>
<sequence length="281" mass="30367">MTVQIALPDSALASSHEGGGAAHEVTPDLAYLRTMLVNVVFLGVRNAGPGAWILIDAGIIGSAGAIRSAAEARFGKHAPPAAIFMTHGHFDHVGALEELSDYWDVPIYAHPLEAPYLTGKASYPPPDTKADGGIMPKLAPLFPRTPIDVSARLRELPLDHSLPYVSDWKWLHTPGHTPGHVSFWNERTLCMIVGDAFITTGQESAYEVARQTLEMHGPPRYFTPNWQAAALSVRMLAALQPDLVITGHGRPAAGPQMRTALEQLATEFETIAPPQHLQATE</sequence>
<dbReference type="InterPro" id="IPR036866">
    <property type="entry name" value="RibonucZ/Hydroxyglut_hydro"/>
</dbReference>
<dbReference type="Proteomes" id="UP000474802">
    <property type="component" value="Unassembled WGS sequence"/>
</dbReference>
<proteinExistence type="predicted"/>
<evidence type="ECO:0000259" key="1">
    <source>
        <dbReference type="SMART" id="SM00849"/>
    </source>
</evidence>
<dbReference type="AlphaFoldDB" id="A0A6M1SC54"/>
<dbReference type="CDD" id="cd07721">
    <property type="entry name" value="yflN-like_MBL-fold"/>
    <property type="match status" value="1"/>
</dbReference>
<gene>
    <name evidence="2" type="ORF">G5575_07340</name>
</gene>
<dbReference type="SUPFAM" id="SSF56281">
    <property type="entry name" value="Metallo-hydrolase/oxidoreductase"/>
    <property type="match status" value="1"/>
</dbReference>
<evidence type="ECO:0000313" key="3">
    <source>
        <dbReference type="Proteomes" id="UP000474802"/>
    </source>
</evidence>
<dbReference type="GO" id="GO:0016787">
    <property type="term" value="F:hydrolase activity"/>
    <property type="evidence" value="ECO:0007669"/>
    <property type="project" value="UniProtKB-KW"/>
</dbReference>
<evidence type="ECO:0000313" key="2">
    <source>
        <dbReference type="EMBL" id="NGP17499.1"/>
    </source>
</evidence>
<dbReference type="InterPro" id="IPR050855">
    <property type="entry name" value="NDM-1-like"/>
</dbReference>
<reference evidence="2 3" key="2">
    <citation type="submission" date="2020-03" db="EMBL/GenBank/DDBJ databases">
        <title>Devosia chinhatensis sp. nov., isolated from a hexachlorocyclohexane (HCH) dump site in India.</title>
        <authorList>
            <person name="Kumar M."/>
            <person name="Lal R."/>
        </authorList>
    </citation>
    <scope>NUCLEOTIDE SEQUENCE [LARGE SCALE GENOMIC DNA]</scope>
    <source>
        <strain evidence="2 3">H239</strain>
    </source>
</reference>
<keyword evidence="3" id="KW-1185">Reference proteome</keyword>
<comment type="caution">
    <text evidence="2">The sequence shown here is derived from an EMBL/GenBank/DDBJ whole genome shotgun (WGS) entry which is preliminary data.</text>
</comment>
<reference evidence="2 3" key="1">
    <citation type="submission" date="2020-02" db="EMBL/GenBank/DDBJ databases">
        <authorList>
            <person name="Khan S.A."/>
            <person name="Jeon C.O."/>
            <person name="Chun B.H."/>
        </authorList>
    </citation>
    <scope>NUCLEOTIDE SEQUENCE [LARGE SCALE GENOMIC DNA]</scope>
    <source>
        <strain evidence="2 3">H239</strain>
    </source>
</reference>
<dbReference type="SMART" id="SM00849">
    <property type="entry name" value="Lactamase_B"/>
    <property type="match status" value="1"/>
</dbReference>
<dbReference type="Pfam" id="PF00753">
    <property type="entry name" value="Lactamase_B"/>
    <property type="match status" value="1"/>
</dbReference>
<accession>A0A6M1SC54</accession>
<protein>
    <submittedName>
        <fullName evidence="2">MBL fold metallo-hydrolase</fullName>
    </submittedName>
</protein>
<dbReference type="Gene3D" id="3.60.15.10">
    <property type="entry name" value="Ribonuclease Z/Hydroxyacylglutathione hydrolase-like"/>
    <property type="match status" value="1"/>
</dbReference>
<dbReference type="RefSeq" id="WP_164533674.1">
    <property type="nucleotide sequence ID" value="NZ_JAALFG010000001.1"/>
</dbReference>
<keyword evidence="2" id="KW-0378">Hydrolase</keyword>
<feature type="domain" description="Metallo-beta-lactamase" evidence="1">
    <location>
        <begin position="36"/>
        <end position="248"/>
    </location>
</feature>
<dbReference type="PANTHER" id="PTHR42951">
    <property type="entry name" value="METALLO-BETA-LACTAMASE DOMAIN-CONTAINING"/>
    <property type="match status" value="1"/>
</dbReference>
<dbReference type="EMBL" id="JAALFG010000001">
    <property type="protein sequence ID" value="NGP17499.1"/>
    <property type="molecule type" value="Genomic_DNA"/>
</dbReference>